<dbReference type="RefSeq" id="WP_340361659.1">
    <property type="nucleotide sequence ID" value="NZ_JBBKZV010000001.1"/>
</dbReference>
<evidence type="ECO:0008006" key="5">
    <source>
        <dbReference type="Google" id="ProtNLM"/>
    </source>
</evidence>
<name>A0ABU8VSK9_9BURK</name>
<dbReference type="Proteomes" id="UP001363010">
    <property type="component" value="Unassembled WGS sequence"/>
</dbReference>
<feature type="signal peptide" evidence="2">
    <location>
        <begin position="1"/>
        <end position="25"/>
    </location>
</feature>
<accession>A0ABU8VSK9</accession>
<evidence type="ECO:0000313" key="3">
    <source>
        <dbReference type="EMBL" id="MEJ8820603.1"/>
    </source>
</evidence>
<feature type="region of interest" description="Disordered" evidence="1">
    <location>
        <begin position="103"/>
        <end position="131"/>
    </location>
</feature>
<dbReference type="EMBL" id="JBBKZV010000001">
    <property type="protein sequence ID" value="MEJ8820603.1"/>
    <property type="molecule type" value="Genomic_DNA"/>
</dbReference>
<keyword evidence="4" id="KW-1185">Reference proteome</keyword>
<sequence length="131" mass="13655">MTATVIRSRLLALAMTTTLAGAALAAQPARGPGSDTRYQNEIAACNNNQQDRAACIREAGAAREEARRNGLTSESPIRYQQNALARCQLQPADDRAACEQRVTGTGVSSVDGSVMGGGVLRETVTPVSPGP</sequence>
<keyword evidence="2" id="KW-0732">Signal</keyword>
<feature type="chain" id="PRO_5045176989" description="Secreted protein" evidence="2">
    <location>
        <begin position="26"/>
        <end position="131"/>
    </location>
</feature>
<proteinExistence type="predicted"/>
<comment type="caution">
    <text evidence="3">The sequence shown here is derived from an EMBL/GenBank/DDBJ whole genome shotgun (WGS) entry which is preliminary data.</text>
</comment>
<gene>
    <name evidence="3" type="ORF">WKW80_00970</name>
</gene>
<evidence type="ECO:0000256" key="1">
    <source>
        <dbReference type="SAM" id="MobiDB-lite"/>
    </source>
</evidence>
<organism evidence="3 4">
    <name type="scientific">Variovorax humicola</name>
    <dbReference type="NCBI Taxonomy" id="1769758"/>
    <lineage>
        <taxon>Bacteria</taxon>
        <taxon>Pseudomonadati</taxon>
        <taxon>Pseudomonadota</taxon>
        <taxon>Betaproteobacteria</taxon>
        <taxon>Burkholderiales</taxon>
        <taxon>Comamonadaceae</taxon>
        <taxon>Variovorax</taxon>
    </lineage>
</organism>
<feature type="compositionally biased region" description="Low complexity" evidence="1">
    <location>
        <begin position="103"/>
        <end position="113"/>
    </location>
</feature>
<protein>
    <recommendedName>
        <fullName evidence="5">Secreted protein</fullName>
    </recommendedName>
</protein>
<reference evidence="3 4" key="1">
    <citation type="submission" date="2024-03" db="EMBL/GenBank/DDBJ databases">
        <title>Novel species of the genus Variovorax.</title>
        <authorList>
            <person name="Liu Q."/>
            <person name="Xin Y.-H."/>
        </authorList>
    </citation>
    <scope>NUCLEOTIDE SEQUENCE [LARGE SCALE GENOMIC DNA]</scope>
    <source>
        <strain evidence="3 4">KACC 18501</strain>
    </source>
</reference>
<evidence type="ECO:0000256" key="2">
    <source>
        <dbReference type="SAM" id="SignalP"/>
    </source>
</evidence>
<evidence type="ECO:0000313" key="4">
    <source>
        <dbReference type="Proteomes" id="UP001363010"/>
    </source>
</evidence>